<keyword evidence="3" id="KW-1185">Reference proteome</keyword>
<feature type="compositionally biased region" description="Basic and acidic residues" evidence="1">
    <location>
        <begin position="82"/>
        <end position="95"/>
    </location>
</feature>
<name>A0ABY7IYL7_STRNI</name>
<sequence>MAASGFNIDTHQLKTAAPTFHRESVALQKATEKLKHSLAALASPWGDDEQGQKFRDAYTPHRDQIDRAARALVQGLASIQKSMKDMADNHEEADRSSASGFKDGGRGGPH</sequence>
<evidence type="ECO:0000256" key="1">
    <source>
        <dbReference type="SAM" id="MobiDB-lite"/>
    </source>
</evidence>
<dbReference type="Proteomes" id="UP001210169">
    <property type="component" value="Chromosome"/>
</dbReference>
<dbReference type="InterPro" id="IPR010310">
    <property type="entry name" value="T7SS_ESAT-6-like"/>
</dbReference>
<evidence type="ECO:0000313" key="3">
    <source>
        <dbReference type="Proteomes" id="UP001210169"/>
    </source>
</evidence>
<protein>
    <submittedName>
        <fullName evidence="2">WXG100 family type VII secretion target</fullName>
    </submittedName>
</protein>
<proteinExistence type="predicted"/>
<dbReference type="GeneID" id="301331421"/>
<dbReference type="Gene3D" id="1.10.287.1060">
    <property type="entry name" value="ESAT-6-like"/>
    <property type="match status" value="1"/>
</dbReference>
<gene>
    <name evidence="2" type="ORF">STRNI_002242</name>
</gene>
<feature type="region of interest" description="Disordered" evidence="1">
    <location>
        <begin position="81"/>
        <end position="110"/>
    </location>
</feature>
<dbReference type="InterPro" id="IPR036689">
    <property type="entry name" value="ESAT-6-like_sf"/>
</dbReference>
<accession>A0ABY7IYL7</accession>
<evidence type="ECO:0000313" key="2">
    <source>
        <dbReference type="EMBL" id="WAU04020.1"/>
    </source>
</evidence>
<dbReference type="EMBL" id="CP114203">
    <property type="protein sequence ID" value="WAU04020.1"/>
    <property type="molecule type" value="Genomic_DNA"/>
</dbReference>
<dbReference type="Pfam" id="PF06013">
    <property type="entry name" value="WXG100"/>
    <property type="match status" value="1"/>
</dbReference>
<reference evidence="2 3" key="1">
    <citation type="submission" date="2022-12" db="EMBL/GenBank/DDBJ databases">
        <authorList>
            <person name="Ruckert C."/>
            <person name="Busche T."/>
            <person name="Kalinowski J."/>
            <person name="Wittmann C."/>
        </authorList>
    </citation>
    <scope>NUCLEOTIDE SEQUENCE [LARGE SCALE GENOMIC DNA]</scope>
    <source>
        <strain evidence="2 3">DSM 40276</strain>
    </source>
</reference>
<dbReference type="RefSeq" id="WP_277411140.1">
    <property type="nucleotide sequence ID" value="NZ_CP114203.1"/>
</dbReference>
<dbReference type="SUPFAM" id="SSF140453">
    <property type="entry name" value="EsxAB dimer-like"/>
    <property type="match status" value="1"/>
</dbReference>
<organism evidence="2 3">
    <name type="scientific">Streptomyces nigrescens</name>
    <dbReference type="NCBI Taxonomy" id="1920"/>
    <lineage>
        <taxon>Bacteria</taxon>
        <taxon>Bacillati</taxon>
        <taxon>Actinomycetota</taxon>
        <taxon>Actinomycetes</taxon>
        <taxon>Kitasatosporales</taxon>
        <taxon>Streptomycetaceae</taxon>
        <taxon>Streptomyces</taxon>
    </lineage>
</organism>